<dbReference type="GO" id="GO:0005516">
    <property type="term" value="F:calmodulin binding"/>
    <property type="evidence" value="ECO:0007669"/>
    <property type="project" value="InterPro"/>
</dbReference>
<dbReference type="Gramene" id="FCD_00032655-RA">
    <property type="protein sequence ID" value="FCD_00032655-RA:cds"/>
    <property type="gene ID" value="FCD_00032655"/>
</dbReference>
<dbReference type="AlphaFoldDB" id="A0AA88AGW0"/>
<organism evidence="2 3">
    <name type="scientific">Ficus carica</name>
    <name type="common">Common fig</name>
    <dbReference type="NCBI Taxonomy" id="3494"/>
    <lineage>
        <taxon>Eukaryota</taxon>
        <taxon>Viridiplantae</taxon>
        <taxon>Streptophyta</taxon>
        <taxon>Embryophyta</taxon>
        <taxon>Tracheophyta</taxon>
        <taxon>Spermatophyta</taxon>
        <taxon>Magnoliopsida</taxon>
        <taxon>eudicotyledons</taxon>
        <taxon>Gunneridae</taxon>
        <taxon>Pentapetalae</taxon>
        <taxon>rosids</taxon>
        <taxon>fabids</taxon>
        <taxon>Rosales</taxon>
        <taxon>Moraceae</taxon>
        <taxon>Ficeae</taxon>
        <taxon>Ficus</taxon>
    </lineage>
</organism>
<accession>A0AA88AGW0</accession>
<sequence length="68" mass="8198">MANKLWNLDDFDVEPKHTPREAQRRWRSAVGAVVKNRRRRFRFVADLDKRDEAEKTRKTIQECTVRSL</sequence>
<evidence type="ECO:0000313" key="3">
    <source>
        <dbReference type="Proteomes" id="UP001187192"/>
    </source>
</evidence>
<gene>
    <name evidence="2" type="ORF">TIFTF001_024514</name>
</gene>
<name>A0AA88AGW0_FICCA</name>
<proteinExistence type="predicted"/>
<keyword evidence="3" id="KW-1185">Reference proteome</keyword>
<evidence type="ECO:0000259" key="1">
    <source>
        <dbReference type="Pfam" id="PF12515"/>
    </source>
</evidence>
<dbReference type="InterPro" id="IPR024750">
    <property type="entry name" value="Ca_ATPase_N_dom"/>
</dbReference>
<evidence type="ECO:0000313" key="2">
    <source>
        <dbReference type="EMBL" id="GMN55394.1"/>
    </source>
</evidence>
<comment type="caution">
    <text evidence="2">The sequence shown here is derived from an EMBL/GenBank/DDBJ whole genome shotgun (WGS) entry which is preliminary data.</text>
</comment>
<feature type="domain" description="Calcium-transporting P-type ATPase N-terminal autoinhibitory" evidence="1">
    <location>
        <begin position="9"/>
        <end position="52"/>
    </location>
</feature>
<reference evidence="2" key="1">
    <citation type="submission" date="2023-07" db="EMBL/GenBank/DDBJ databases">
        <title>draft genome sequence of fig (Ficus carica).</title>
        <authorList>
            <person name="Takahashi T."/>
            <person name="Nishimura K."/>
        </authorList>
    </citation>
    <scope>NUCLEOTIDE SEQUENCE</scope>
</reference>
<dbReference type="Pfam" id="PF12515">
    <property type="entry name" value="CaATP_NAI"/>
    <property type="match status" value="1"/>
</dbReference>
<protein>
    <recommendedName>
        <fullName evidence="1">Calcium-transporting P-type ATPase N-terminal autoinhibitory domain-containing protein</fullName>
    </recommendedName>
</protein>
<dbReference type="EMBL" id="BTGU01000057">
    <property type="protein sequence ID" value="GMN55394.1"/>
    <property type="molecule type" value="Genomic_DNA"/>
</dbReference>
<dbReference type="Gene3D" id="1.20.5.170">
    <property type="match status" value="1"/>
</dbReference>
<dbReference type="Proteomes" id="UP001187192">
    <property type="component" value="Unassembled WGS sequence"/>
</dbReference>